<dbReference type="NCBIfam" id="TIGR00369">
    <property type="entry name" value="unchar_dom_1"/>
    <property type="match status" value="1"/>
</dbReference>
<comment type="similarity">
    <text evidence="1">Belongs to the thioesterase PaaI family.</text>
</comment>
<dbReference type="SUPFAM" id="SSF54637">
    <property type="entry name" value="Thioesterase/thiol ester dehydrase-isomerase"/>
    <property type="match status" value="1"/>
</dbReference>
<gene>
    <name evidence="4" type="ORF">JET18_06865</name>
</gene>
<dbReference type="Proteomes" id="UP000661696">
    <property type="component" value="Unassembled WGS sequence"/>
</dbReference>
<accession>A0ABS1QD69</accession>
<dbReference type="Gene3D" id="3.10.129.10">
    <property type="entry name" value="Hotdog Thioesterase"/>
    <property type="match status" value="1"/>
</dbReference>
<feature type="domain" description="Thioesterase" evidence="3">
    <location>
        <begin position="44"/>
        <end position="119"/>
    </location>
</feature>
<evidence type="ECO:0000256" key="1">
    <source>
        <dbReference type="ARBA" id="ARBA00008324"/>
    </source>
</evidence>
<dbReference type="InterPro" id="IPR003736">
    <property type="entry name" value="PAAI_dom"/>
</dbReference>
<evidence type="ECO:0000256" key="2">
    <source>
        <dbReference type="ARBA" id="ARBA00022801"/>
    </source>
</evidence>
<dbReference type="InterPro" id="IPR039298">
    <property type="entry name" value="ACOT13"/>
</dbReference>
<dbReference type="InterPro" id="IPR006683">
    <property type="entry name" value="Thioestr_dom"/>
</dbReference>
<organism evidence="4 5">
    <name type="scientific">Chryseobacterium endalhagicum</name>
    <dbReference type="NCBI Taxonomy" id="2797638"/>
    <lineage>
        <taxon>Bacteria</taxon>
        <taxon>Pseudomonadati</taxon>
        <taxon>Bacteroidota</taxon>
        <taxon>Flavobacteriia</taxon>
        <taxon>Flavobacteriales</taxon>
        <taxon>Weeksellaceae</taxon>
        <taxon>Chryseobacterium group</taxon>
        <taxon>Chryseobacterium</taxon>
    </lineage>
</organism>
<protein>
    <submittedName>
        <fullName evidence="4">PaaI family thioesterase</fullName>
    </submittedName>
</protein>
<comment type="caution">
    <text evidence="4">The sequence shown here is derived from an EMBL/GenBank/DDBJ whole genome shotgun (WGS) entry which is preliminary data.</text>
</comment>
<keyword evidence="2" id="KW-0378">Hydrolase</keyword>
<dbReference type="InterPro" id="IPR029069">
    <property type="entry name" value="HotDog_dom_sf"/>
</dbReference>
<name>A0ABS1QD69_9FLAO</name>
<dbReference type="PANTHER" id="PTHR21660">
    <property type="entry name" value="THIOESTERASE SUPERFAMILY MEMBER-RELATED"/>
    <property type="match status" value="1"/>
</dbReference>
<evidence type="ECO:0000313" key="5">
    <source>
        <dbReference type="Proteomes" id="UP000661696"/>
    </source>
</evidence>
<dbReference type="RefSeq" id="WP_202089878.1">
    <property type="nucleotide sequence ID" value="NZ_JAELVM010000001.1"/>
</dbReference>
<evidence type="ECO:0000259" key="3">
    <source>
        <dbReference type="Pfam" id="PF03061"/>
    </source>
</evidence>
<sequence>MYNRIEQSFSRQGLMKTLNAQLAAVEKGQVTITCEFSEALTQQHGFFHAGVATSIVDSACGYAALTMLPENTEVLTVEFKVNFMKPAKTDKLICIGKVLQSGKTLTVCEGYVYDSKEEKLIAKMTATMIGVAY</sequence>
<evidence type="ECO:0000313" key="4">
    <source>
        <dbReference type="EMBL" id="MBL1220553.1"/>
    </source>
</evidence>
<dbReference type="PANTHER" id="PTHR21660:SF1">
    <property type="entry name" value="ACYL-COENZYME A THIOESTERASE 13"/>
    <property type="match status" value="1"/>
</dbReference>
<reference evidence="4 5" key="1">
    <citation type="submission" date="2020-12" db="EMBL/GenBank/DDBJ databases">
        <title>Chryseobacterium endoalhailicus sp. nov., isolated from seed of leguminous plant.</title>
        <authorList>
            <person name="Zhang X."/>
        </authorList>
    </citation>
    <scope>NUCLEOTIDE SEQUENCE [LARGE SCALE GENOMIC DNA]</scope>
    <source>
        <strain evidence="4 5">L7</strain>
    </source>
</reference>
<dbReference type="Pfam" id="PF03061">
    <property type="entry name" value="4HBT"/>
    <property type="match status" value="1"/>
</dbReference>
<proteinExistence type="inferred from homology"/>
<keyword evidence="5" id="KW-1185">Reference proteome</keyword>
<dbReference type="CDD" id="cd03443">
    <property type="entry name" value="PaaI_thioesterase"/>
    <property type="match status" value="1"/>
</dbReference>
<dbReference type="EMBL" id="JAELVM010000001">
    <property type="protein sequence ID" value="MBL1220553.1"/>
    <property type="molecule type" value="Genomic_DNA"/>
</dbReference>